<dbReference type="InterPro" id="IPR007123">
    <property type="entry name" value="Gelsolin-like_dom"/>
</dbReference>
<dbReference type="Proteomes" id="UP000789706">
    <property type="component" value="Unassembled WGS sequence"/>
</dbReference>
<name>A0A9N9G0L7_9GLOM</name>
<dbReference type="InterPro" id="IPR029006">
    <property type="entry name" value="ADF-H/Gelsolin-like_dom_sf"/>
</dbReference>
<dbReference type="SMART" id="SM00262">
    <property type="entry name" value="GEL"/>
    <property type="match status" value="2"/>
</dbReference>
<feature type="domain" description="Gelsolin-like" evidence="1">
    <location>
        <begin position="165"/>
        <end position="220"/>
    </location>
</feature>
<dbReference type="Pfam" id="PF00626">
    <property type="entry name" value="Gelsolin"/>
    <property type="match status" value="2"/>
</dbReference>
<proteinExistence type="predicted"/>
<reference evidence="2" key="1">
    <citation type="submission" date="2021-06" db="EMBL/GenBank/DDBJ databases">
        <authorList>
            <person name="Kallberg Y."/>
            <person name="Tangrot J."/>
            <person name="Rosling A."/>
        </authorList>
    </citation>
    <scope>NUCLEOTIDE SEQUENCE</scope>
    <source>
        <strain evidence="2">AZ414A</strain>
    </source>
</reference>
<dbReference type="OrthoDB" id="6375767at2759"/>
<keyword evidence="3" id="KW-1185">Reference proteome</keyword>
<evidence type="ECO:0000313" key="2">
    <source>
        <dbReference type="EMBL" id="CAG8570945.1"/>
    </source>
</evidence>
<comment type="caution">
    <text evidence="2">The sequence shown here is derived from an EMBL/GenBank/DDBJ whole genome shotgun (WGS) entry which is preliminary data.</text>
</comment>
<evidence type="ECO:0000259" key="1">
    <source>
        <dbReference type="Pfam" id="PF00626"/>
    </source>
</evidence>
<dbReference type="PANTHER" id="PTHR11977">
    <property type="entry name" value="VILLIN"/>
    <property type="match status" value="1"/>
</dbReference>
<dbReference type="InterPro" id="IPR007122">
    <property type="entry name" value="Villin/Gelsolin"/>
</dbReference>
<gene>
    <name evidence="2" type="ORF">DEBURN_LOCUS8078</name>
</gene>
<dbReference type="GO" id="GO:0005737">
    <property type="term" value="C:cytoplasm"/>
    <property type="evidence" value="ECO:0007669"/>
    <property type="project" value="TreeGrafter"/>
</dbReference>
<dbReference type="PRINTS" id="PR00597">
    <property type="entry name" value="GELSOLIN"/>
</dbReference>
<dbReference type="PANTHER" id="PTHR11977:SF130">
    <property type="entry name" value="SEVERIN"/>
    <property type="match status" value="1"/>
</dbReference>
<sequence>MQKQAKWDFSETNLANFGSNIEKEAHYQAGAQEQAWADPTTKVGIEAGLWVWRIEKFTVKAWPKNKYGEFYSGDSYIVLHSYKKNKDTEALAHDIHFWLGLDSSQDEIGTAAYKTVQDNESTLFITYFPHFRVEEGGISSGFNHHSPKEYRHRLLKIKLIKRTVVIREVPKDYTSLNSGDVFVLDTGVILYQLNGKKSHGVEKVKAAEFVQAVERDKEMPKFWEALGSSGPIKPASEDKDSDIANIPKKLFRVSDSSGSLTFTEESVFIWIGLKSTVKEKKYSLQYAQEYIKKFNRPEHTPITRVMEGGENDVFLKSFEEKTI</sequence>
<dbReference type="EMBL" id="CAJVPK010001103">
    <property type="protein sequence ID" value="CAG8570945.1"/>
    <property type="molecule type" value="Genomic_DNA"/>
</dbReference>
<dbReference type="AlphaFoldDB" id="A0A9N9G0L7"/>
<dbReference type="GO" id="GO:0008154">
    <property type="term" value="P:actin polymerization or depolymerization"/>
    <property type="evidence" value="ECO:0007669"/>
    <property type="project" value="TreeGrafter"/>
</dbReference>
<accession>A0A9N9G0L7</accession>
<dbReference type="GO" id="GO:0015629">
    <property type="term" value="C:actin cytoskeleton"/>
    <property type="evidence" value="ECO:0007669"/>
    <property type="project" value="TreeGrafter"/>
</dbReference>
<protein>
    <submittedName>
        <fullName evidence="2">4001_t:CDS:1</fullName>
    </submittedName>
</protein>
<dbReference type="GO" id="GO:0051015">
    <property type="term" value="F:actin filament binding"/>
    <property type="evidence" value="ECO:0007669"/>
    <property type="project" value="InterPro"/>
</dbReference>
<dbReference type="Gene3D" id="3.40.20.10">
    <property type="entry name" value="Severin"/>
    <property type="match status" value="3"/>
</dbReference>
<feature type="domain" description="Gelsolin-like" evidence="1">
    <location>
        <begin position="65"/>
        <end position="137"/>
    </location>
</feature>
<evidence type="ECO:0000313" key="3">
    <source>
        <dbReference type="Proteomes" id="UP000789706"/>
    </source>
</evidence>
<dbReference type="SUPFAM" id="SSF55753">
    <property type="entry name" value="Actin depolymerizing proteins"/>
    <property type="match status" value="3"/>
</dbReference>
<organism evidence="2 3">
    <name type="scientific">Diversispora eburnea</name>
    <dbReference type="NCBI Taxonomy" id="1213867"/>
    <lineage>
        <taxon>Eukaryota</taxon>
        <taxon>Fungi</taxon>
        <taxon>Fungi incertae sedis</taxon>
        <taxon>Mucoromycota</taxon>
        <taxon>Glomeromycotina</taxon>
        <taxon>Glomeromycetes</taxon>
        <taxon>Diversisporales</taxon>
        <taxon>Diversisporaceae</taxon>
        <taxon>Diversispora</taxon>
    </lineage>
</organism>